<evidence type="ECO:0000256" key="1">
    <source>
        <dbReference type="ARBA" id="ARBA00022505"/>
    </source>
</evidence>
<protein>
    <recommendedName>
        <fullName evidence="2">Aldehyde oxidase/xanthine dehydrogenase second molybdopterin binding domain-containing protein</fullName>
    </recommendedName>
</protein>
<name>A0A382ZKG9_9ZZZZ</name>
<sequence length="257" mass="27666">TYTIETLVEKAARELGMDPIEIRMKNFPTEFPYQQTLVHSVDSGDYVGGLKKAIEVSDYKGFEKRKKESESKGKLRGIGLCSYFEACGIAPSPVVMMLGCGIGLWESAEVRFNPTGNVTVFTGSHSHGQGHDTTFAQIAADQLGVPIENIEISHGDTDKGPFGYGTYGSRSLTVGGTAIVKACEKIIAKGKKVAAKMLEASPDDVEFNDGEFVVAKSNKKKTIGEVAFACYLPGTYGEVKSPLPEGEEPGLTETSFF</sequence>
<feature type="non-terminal residue" evidence="3">
    <location>
        <position position="257"/>
    </location>
</feature>
<dbReference type="GO" id="GO:0005506">
    <property type="term" value="F:iron ion binding"/>
    <property type="evidence" value="ECO:0007669"/>
    <property type="project" value="InterPro"/>
</dbReference>
<evidence type="ECO:0000259" key="2">
    <source>
        <dbReference type="Pfam" id="PF20256"/>
    </source>
</evidence>
<evidence type="ECO:0000313" key="3">
    <source>
        <dbReference type="EMBL" id="SVD95565.1"/>
    </source>
</evidence>
<dbReference type="InterPro" id="IPR046867">
    <property type="entry name" value="AldOxase/xan_DH_MoCoBD2"/>
</dbReference>
<feature type="non-terminal residue" evidence="3">
    <location>
        <position position="1"/>
    </location>
</feature>
<dbReference type="InterPro" id="IPR037165">
    <property type="entry name" value="AldOxase/xan_DH_Mopterin-bd_sf"/>
</dbReference>
<accession>A0A382ZKG9</accession>
<dbReference type="Gene3D" id="3.30.365.10">
    <property type="entry name" value="Aldehyde oxidase/xanthine dehydrogenase, molybdopterin binding domain"/>
    <property type="match status" value="2"/>
</dbReference>
<dbReference type="EMBL" id="UINC01184377">
    <property type="protein sequence ID" value="SVD95565.1"/>
    <property type="molecule type" value="Genomic_DNA"/>
</dbReference>
<feature type="domain" description="Aldehyde oxidase/xanthine dehydrogenase second molybdopterin binding" evidence="2">
    <location>
        <begin position="53"/>
        <end position="257"/>
    </location>
</feature>
<dbReference type="PANTHER" id="PTHR11908">
    <property type="entry name" value="XANTHINE DEHYDROGENASE"/>
    <property type="match status" value="1"/>
</dbReference>
<dbReference type="Pfam" id="PF20256">
    <property type="entry name" value="MoCoBD_2"/>
    <property type="match status" value="1"/>
</dbReference>
<dbReference type="AlphaFoldDB" id="A0A382ZKG9"/>
<gene>
    <name evidence="3" type="ORF">METZ01_LOCUS448419</name>
</gene>
<dbReference type="SUPFAM" id="SSF56003">
    <property type="entry name" value="Molybdenum cofactor-binding domain"/>
    <property type="match status" value="1"/>
</dbReference>
<dbReference type="GO" id="GO:0016491">
    <property type="term" value="F:oxidoreductase activity"/>
    <property type="evidence" value="ECO:0007669"/>
    <property type="project" value="InterPro"/>
</dbReference>
<keyword evidence="1" id="KW-0500">Molybdenum</keyword>
<dbReference type="InterPro" id="IPR016208">
    <property type="entry name" value="Ald_Oxase/xanthine_DH-like"/>
</dbReference>
<organism evidence="3">
    <name type="scientific">marine metagenome</name>
    <dbReference type="NCBI Taxonomy" id="408172"/>
    <lineage>
        <taxon>unclassified sequences</taxon>
        <taxon>metagenomes</taxon>
        <taxon>ecological metagenomes</taxon>
    </lineage>
</organism>
<dbReference type="PANTHER" id="PTHR11908:SF132">
    <property type="entry name" value="ALDEHYDE OXIDASE 1-RELATED"/>
    <property type="match status" value="1"/>
</dbReference>
<reference evidence="3" key="1">
    <citation type="submission" date="2018-05" db="EMBL/GenBank/DDBJ databases">
        <authorList>
            <person name="Lanie J.A."/>
            <person name="Ng W.-L."/>
            <person name="Kazmierczak K.M."/>
            <person name="Andrzejewski T.M."/>
            <person name="Davidsen T.M."/>
            <person name="Wayne K.J."/>
            <person name="Tettelin H."/>
            <person name="Glass J.I."/>
            <person name="Rusch D."/>
            <person name="Podicherti R."/>
            <person name="Tsui H.-C.T."/>
            <person name="Winkler M.E."/>
        </authorList>
    </citation>
    <scope>NUCLEOTIDE SEQUENCE</scope>
</reference>
<proteinExistence type="predicted"/>